<comment type="caution">
    <text evidence="1">The sequence shown here is derived from an EMBL/GenBank/DDBJ whole genome shotgun (WGS) entry which is preliminary data.</text>
</comment>
<protein>
    <submittedName>
        <fullName evidence="1">Uncharacterized protein</fullName>
    </submittedName>
</protein>
<sequence length="241" mass="26052">MSLLREEIRKIGVPFGPSTSIDVFTNSASEEGHLAKNCQNHPPQETTVIPASDVYGSRDVPSTNASPELNDGSPLSSEIVEENSQNVTFVSKKRQPPSSVSTEDHNQTEKILASGAEDQSSAAEKTKPASKKQKTPTSYTQEEIIAMIEPIKTELANMSLSQLFSLERLASFLSETHGKADILSNASKLSKAHPAVITALELMYPHLDTTLKARVTRITKKIGHRGGSSNHADESTAAEDQ</sequence>
<dbReference type="EMBL" id="CM056741">
    <property type="protein sequence ID" value="KAJ8684269.1"/>
    <property type="molecule type" value="Genomic_DNA"/>
</dbReference>
<gene>
    <name evidence="1" type="ORF">QAD02_020061</name>
</gene>
<keyword evidence="2" id="KW-1185">Reference proteome</keyword>
<evidence type="ECO:0000313" key="2">
    <source>
        <dbReference type="Proteomes" id="UP001239111"/>
    </source>
</evidence>
<proteinExistence type="predicted"/>
<dbReference type="Proteomes" id="UP001239111">
    <property type="component" value="Chromosome 1"/>
</dbReference>
<reference evidence="1" key="1">
    <citation type="submission" date="2023-04" db="EMBL/GenBank/DDBJ databases">
        <title>A chromosome-level genome assembly of the parasitoid wasp Eretmocerus hayati.</title>
        <authorList>
            <person name="Zhong Y."/>
            <person name="Liu S."/>
            <person name="Liu Y."/>
        </authorList>
    </citation>
    <scope>NUCLEOTIDE SEQUENCE</scope>
    <source>
        <strain evidence="1">ZJU_SS_LIU_2023</strain>
    </source>
</reference>
<name>A0ACC2PLV0_9HYME</name>
<organism evidence="1 2">
    <name type="scientific">Eretmocerus hayati</name>
    <dbReference type="NCBI Taxonomy" id="131215"/>
    <lineage>
        <taxon>Eukaryota</taxon>
        <taxon>Metazoa</taxon>
        <taxon>Ecdysozoa</taxon>
        <taxon>Arthropoda</taxon>
        <taxon>Hexapoda</taxon>
        <taxon>Insecta</taxon>
        <taxon>Pterygota</taxon>
        <taxon>Neoptera</taxon>
        <taxon>Endopterygota</taxon>
        <taxon>Hymenoptera</taxon>
        <taxon>Apocrita</taxon>
        <taxon>Proctotrupomorpha</taxon>
        <taxon>Chalcidoidea</taxon>
        <taxon>Aphelinidae</taxon>
        <taxon>Aphelininae</taxon>
        <taxon>Eretmocerus</taxon>
    </lineage>
</organism>
<evidence type="ECO:0000313" key="1">
    <source>
        <dbReference type="EMBL" id="KAJ8684269.1"/>
    </source>
</evidence>
<accession>A0ACC2PLV0</accession>